<protein>
    <recommendedName>
        <fullName evidence="3">ACT domain-containing protein</fullName>
    </recommendedName>
</protein>
<name>A0AAX2ZBH1_9FIRM</name>
<dbReference type="RefSeq" id="WP_074915118.1">
    <property type="nucleotide sequence ID" value="NZ_CP081135.1"/>
</dbReference>
<evidence type="ECO:0008006" key="3">
    <source>
        <dbReference type="Google" id="ProtNLM"/>
    </source>
</evidence>
<dbReference type="Proteomes" id="UP001198983">
    <property type="component" value="Chromosome"/>
</dbReference>
<proteinExistence type="predicted"/>
<dbReference type="EMBL" id="CP081135">
    <property type="protein sequence ID" value="UEL46724.1"/>
    <property type="molecule type" value="Genomic_DNA"/>
</dbReference>
<organism evidence="1 2">
    <name type="scientific">Terrisporobacter hibernicus</name>
    <dbReference type="NCBI Taxonomy" id="2813371"/>
    <lineage>
        <taxon>Bacteria</taxon>
        <taxon>Bacillati</taxon>
        <taxon>Bacillota</taxon>
        <taxon>Clostridia</taxon>
        <taxon>Peptostreptococcales</taxon>
        <taxon>Peptostreptococcaceae</taxon>
        <taxon>Terrisporobacter</taxon>
    </lineage>
</organism>
<gene>
    <name evidence="1" type="ORF">JW646_13895</name>
</gene>
<keyword evidence="2" id="KW-1185">Reference proteome</keyword>
<evidence type="ECO:0000313" key="1">
    <source>
        <dbReference type="EMBL" id="UEL46724.1"/>
    </source>
</evidence>
<dbReference type="AlphaFoldDB" id="A0AAX2ZBH1"/>
<evidence type="ECO:0000313" key="2">
    <source>
        <dbReference type="Proteomes" id="UP001198983"/>
    </source>
</evidence>
<reference evidence="1 2" key="1">
    <citation type="journal article" date="2023" name="Int. J. Syst. Evol. Microbiol.">
        <title>Terrisporobacter hibernicus sp. nov., isolated from bovine faeces in Northern Ireland.</title>
        <authorList>
            <person name="Mitchell M."/>
            <person name="Nguyen S.V."/>
            <person name="Connor M."/>
            <person name="Fairley D.J."/>
            <person name="Donoghue O."/>
            <person name="Marshall H."/>
            <person name="Koolman L."/>
            <person name="McMullan G."/>
            <person name="Schaffer K.E."/>
            <person name="McGrath J.W."/>
            <person name="Fanning S."/>
        </authorList>
    </citation>
    <scope>NUCLEOTIDE SEQUENCE [LARGE SCALE GENOMIC DNA]</scope>
    <source>
        <strain evidence="1 2">MCA3</strain>
    </source>
</reference>
<accession>A0AAX2ZBH1</accession>
<dbReference type="KEGG" id="tem:JW646_13895"/>
<dbReference type="Gene3D" id="3.30.2130.10">
    <property type="entry name" value="VC0802-like"/>
    <property type="match status" value="1"/>
</dbReference>
<sequence length="152" mass="17089">MNKDKNLINKVNPSSVNNSNASIIVQFTVYTSEEYLSALLNDLGENNLNISAFYISENNKQLKFVFIVGEDDVQSSSDVNITRSILKQNRFKFDETKVVRISTPNNAGLLAYHYSELIKNLTVYNSYIGEDGSIIYETCCPTKTLKAVNELS</sequence>